<dbReference type="InterPro" id="IPR001841">
    <property type="entry name" value="Znf_RING"/>
</dbReference>
<dbReference type="Pfam" id="PF05605">
    <property type="entry name" value="zf-Di19"/>
    <property type="match status" value="1"/>
</dbReference>
<keyword evidence="4" id="KW-1185">Reference proteome</keyword>
<dbReference type="Proteomes" id="UP001162131">
    <property type="component" value="Unassembled WGS sequence"/>
</dbReference>
<proteinExistence type="predicted"/>
<dbReference type="EMBL" id="CAJZBQ010000003">
    <property type="protein sequence ID" value="CAG9310917.1"/>
    <property type="molecule type" value="Genomic_DNA"/>
</dbReference>
<comment type="caution">
    <text evidence="3">The sequence shown here is derived from an EMBL/GenBank/DDBJ whole genome shotgun (WGS) entry which is preliminary data.</text>
</comment>
<dbReference type="PANTHER" id="PTHR46016">
    <property type="entry name" value="ZINC FINGER, RING/FYVE/PHD-TYPE"/>
    <property type="match status" value="1"/>
</dbReference>
<feature type="domain" description="RING-type" evidence="2">
    <location>
        <begin position="11"/>
        <end position="50"/>
    </location>
</feature>
<keyword evidence="1" id="KW-0862">Zinc</keyword>
<evidence type="ECO:0000313" key="3">
    <source>
        <dbReference type="EMBL" id="CAG9310917.1"/>
    </source>
</evidence>
<organism evidence="3 4">
    <name type="scientific">Blepharisma stoltei</name>
    <dbReference type="NCBI Taxonomy" id="1481888"/>
    <lineage>
        <taxon>Eukaryota</taxon>
        <taxon>Sar</taxon>
        <taxon>Alveolata</taxon>
        <taxon>Ciliophora</taxon>
        <taxon>Postciliodesmatophora</taxon>
        <taxon>Heterotrichea</taxon>
        <taxon>Heterotrichida</taxon>
        <taxon>Blepharismidae</taxon>
        <taxon>Blepharisma</taxon>
    </lineage>
</organism>
<dbReference type="GO" id="GO:0008270">
    <property type="term" value="F:zinc ion binding"/>
    <property type="evidence" value="ECO:0007669"/>
    <property type="project" value="UniProtKB-KW"/>
</dbReference>
<evidence type="ECO:0000313" key="4">
    <source>
        <dbReference type="Proteomes" id="UP001162131"/>
    </source>
</evidence>
<gene>
    <name evidence="3" type="ORF">BSTOLATCC_MIC2631</name>
</gene>
<dbReference type="GO" id="GO:0000209">
    <property type="term" value="P:protein polyubiquitination"/>
    <property type="evidence" value="ECO:0007669"/>
    <property type="project" value="TreeGrafter"/>
</dbReference>
<evidence type="ECO:0000259" key="2">
    <source>
        <dbReference type="PROSITE" id="PS50089"/>
    </source>
</evidence>
<dbReference type="GO" id="GO:0061630">
    <property type="term" value="F:ubiquitin protein ligase activity"/>
    <property type="evidence" value="ECO:0007669"/>
    <property type="project" value="TreeGrafter"/>
</dbReference>
<protein>
    <recommendedName>
        <fullName evidence="2">RING-type domain-containing protein</fullName>
    </recommendedName>
</protein>
<dbReference type="InterPro" id="IPR008598">
    <property type="entry name" value="Di19_Zn-bd"/>
</dbReference>
<dbReference type="SUPFAM" id="SSF57850">
    <property type="entry name" value="RING/U-box"/>
    <property type="match status" value="1"/>
</dbReference>
<dbReference type="Pfam" id="PF13923">
    <property type="entry name" value="zf-C3HC4_2"/>
    <property type="match status" value="1"/>
</dbReference>
<name>A0AAU9IBP6_9CILI</name>
<dbReference type="AlphaFoldDB" id="A0AAU9IBP6"/>
<keyword evidence="1" id="KW-0479">Metal-binding</keyword>
<dbReference type="InterPro" id="IPR051438">
    <property type="entry name" value="RNF_E3_ubiq-protein_ligase"/>
</dbReference>
<dbReference type="PROSITE" id="PS50089">
    <property type="entry name" value="ZF_RING_2"/>
    <property type="match status" value="1"/>
</dbReference>
<dbReference type="PANTHER" id="PTHR46016:SF1">
    <property type="entry name" value="RING-TYPE DOMAIN-CONTAINING PROTEIN"/>
    <property type="match status" value="1"/>
</dbReference>
<sequence>MESDIRDDFQCVICLGVLVSPVFHEACRKYFCSTCINQFMRNSHDCPYCRGLLSSSSVLPDPNLSEQISITEFTCNCGAKMPYSGYNNHMGECTSIRALIKHAVETTEKPPVPVVNRWTFKCPSCDQRNLDRQGLLDHYSQRHRGKSGVCPICSAMPWGDPNYVSSNLNSHLQSRHKYDTDTYTDYSMDDDAILQKVLQDSLHNR</sequence>
<dbReference type="InterPro" id="IPR013083">
    <property type="entry name" value="Znf_RING/FYVE/PHD"/>
</dbReference>
<dbReference type="Gene3D" id="3.30.40.10">
    <property type="entry name" value="Zinc/RING finger domain, C3HC4 (zinc finger)"/>
    <property type="match status" value="1"/>
</dbReference>
<reference evidence="3" key="1">
    <citation type="submission" date="2021-09" db="EMBL/GenBank/DDBJ databases">
        <authorList>
            <consortium name="AG Swart"/>
            <person name="Singh M."/>
            <person name="Singh A."/>
            <person name="Seah K."/>
            <person name="Emmerich C."/>
        </authorList>
    </citation>
    <scope>NUCLEOTIDE SEQUENCE</scope>
    <source>
        <strain evidence="3">ATCC30299</strain>
    </source>
</reference>
<dbReference type="Gene3D" id="3.30.160.60">
    <property type="entry name" value="Classic Zinc Finger"/>
    <property type="match status" value="1"/>
</dbReference>
<accession>A0AAU9IBP6</accession>
<keyword evidence="1" id="KW-0863">Zinc-finger</keyword>
<evidence type="ECO:0000256" key="1">
    <source>
        <dbReference type="PROSITE-ProRule" id="PRU00175"/>
    </source>
</evidence>
<dbReference type="GO" id="GO:0006511">
    <property type="term" value="P:ubiquitin-dependent protein catabolic process"/>
    <property type="evidence" value="ECO:0007669"/>
    <property type="project" value="TreeGrafter"/>
</dbReference>